<evidence type="ECO:0000313" key="17">
    <source>
        <dbReference type="Proteomes" id="UP001596047"/>
    </source>
</evidence>
<proteinExistence type="inferred from homology"/>
<dbReference type="InterPro" id="IPR036291">
    <property type="entry name" value="NAD(P)-bd_dom_sf"/>
</dbReference>
<dbReference type="Gene3D" id="3.30.70.260">
    <property type="match status" value="1"/>
</dbReference>
<keyword evidence="17" id="KW-1185">Reference proteome</keyword>
<evidence type="ECO:0000256" key="5">
    <source>
        <dbReference type="ARBA" id="ARBA00013213"/>
    </source>
</evidence>
<sequence>MKPVKVGLLGLGTVGTGVVRIVEGHQTDLESQVGAPIIIEQVLVQNKSKSRSISIDSNKLTEDPWEIIHNPDIDVIVEVMGGIEETKGYILEALSRGKHVVTANKDLMAMHGPEILAKAQEHQCDVLYEASVAGGIPIIRTLIEGFSSDRITKIMGIVNGTTNYILTKMSQEGAAYADVLKEAQELGYAESDPTSDVEGLDSARKMTILATLGFRANVALEDVDVKGISSVSREDILYAKRLGYEVKLLGIAERQDDFISVSVQPTMVKMSHPIASVNGVYNAVYVYGEAVGETMFYGAGAGELPTATSVVADLVAVVKNLKLGVNGKQNLLSYKIKKLKTDEQIASKYFMLLHVDDRAGVLARITQAFAEFEVSLESVLQQPNASVPEAEIIIITHDANKAAVQKVLQAFNSMDVVKSVKSVYRVEG</sequence>
<evidence type="ECO:0000256" key="11">
    <source>
        <dbReference type="ARBA" id="ARBA00023167"/>
    </source>
</evidence>
<dbReference type="NCBIfam" id="NF004976">
    <property type="entry name" value="PRK06349.1"/>
    <property type="match status" value="1"/>
</dbReference>
<dbReference type="RefSeq" id="WP_379188704.1">
    <property type="nucleotide sequence ID" value="NZ_JBHSOW010000045.1"/>
</dbReference>
<comment type="pathway">
    <text evidence="3 13">Amino-acid biosynthesis; L-methionine biosynthesis via de novo pathway; L-homoserine from L-aspartate: step 3/3.</text>
</comment>
<accession>A0ABW0VZ19</accession>
<comment type="caution">
    <text evidence="16">The sequence shown here is derived from an EMBL/GenBank/DDBJ whole genome shotgun (WGS) entry which is preliminary data.</text>
</comment>
<dbReference type="SUPFAM" id="SSF55021">
    <property type="entry name" value="ACT-like"/>
    <property type="match status" value="1"/>
</dbReference>
<keyword evidence="10 13" id="KW-0560">Oxidoreductase</keyword>
<evidence type="ECO:0000256" key="2">
    <source>
        <dbReference type="ARBA" id="ARBA00005056"/>
    </source>
</evidence>
<evidence type="ECO:0000256" key="1">
    <source>
        <dbReference type="ARBA" id="ARBA00001920"/>
    </source>
</evidence>
<dbReference type="EC" id="1.1.1.3" evidence="5 13"/>
<protein>
    <recommendedName>
        <fullName evidence="6 13">Homoserine dehydrogenase</fullName>
        <ecNumber evidence="5 13">1.1.1.3</ecNumber>
    </recommendedName>
</protein>
<keyword evidence="7 13" id="KW-0028">Amino-acid biosynthesis</keyword>
<dbReference type="CDD" id="cd04881">
    <property type="entry name" value="ACT_HSDH-Hom"/>
    <property type="match status" value="1"/>
</dbReference>
<comment type="catalytic activity">
    <reaction evidence="12">
        <text>L-homoserine + NADP(+) = L-aspartate 4-semialdehyde + NADPH + H(+)</text>
        <dbReference type="Rhea" id="RHEA:15761"/>
        <dbReference type="ChEBI" id="CHEBI:15378"/>
        <dbReference type="ChEBI" id="CHEBI:57476"/>
        <dbReference type="ChEBI" id="CHEBI:57783"/>
        <dbReference type="ChEBI" id="CHEBI:58349"/>
        <dbReference type="ChEBI" id="CHEBI:537519"/>
        <dbReference type="EC" id="1.1.1.3"/>
    </reaction>
    <physiologicalReaction direction="right-to-left" evidence="12">
        <dbReference type="Rhea" id="RHEA:15763"/>
    </physiologicalReaction>
</comment>
<dbReference type="PANTHER" id="PTHR43331:SF1">
    <property type="entry name" value="HOMOSERINE DEHYDROGENASE"/>
    <property type="match status" value="1"/>
</dbReference>
<keyword evidence="8 13" id="KW-0791">Threonine biosynthesis</keyword>
<evidence type="ECO:0000256" key="8">
    <source>
        <dbReference type="ARBA" id="ARBA00022697"/>
    </source>
</evidence>
<reference evidence="17" key="1">
    <citation type="journal article" date="2019" name="Int. J. Syst. Evol. Microbiol.">
        <title>The Global Catalogue of Microorganisms (GCM) 10K type strain sequencing project: providing services to taxonomists for standard genome sequencing and annotation.</title>
        <authorList>
            <consortium name="The Broad Institute Genomics Platform"/>
            <consortium name="The Broad Institute Genome Sequencing Center for Infectious Disease"/>
            <person name="Wu L."/>
            <person name="Ma J."/>
        </authorList>
    </citation>
    <scope>NUCLEOTIDE SEQUENCE [LARGE SCALE GENOMIC DNA]</scope>
    <source>
        <strain evidence="17">CGMCC 1.3240</strain>
    </source>
</reference>
<comment type="similarity">
    <text evidence="4 14">Belongs to the homoserine dehydrogenase family.</text>
</comment>
<dbReference type="GO" id="GO:0004412">
    <property type="term" value="F:homoserine dehydrogenase activity"/>
    <property type="evidence" value="ECO:0007669"/>
    <property type="project" value="UniProtKB-EC"/>
</dbReference>
<comment type="cofactor">
    <cofactor evidence="1">
        <name>a metal cation</name>
        <dbReference type="ChEBI" id="CHEBI:25213"/>
    </cofactor>
</comment>
<dbReference type="PROSITE" id="PS01042">
    <property type="entry name" value="HOMOSER_DHGENASE"/>
    <property type="match status" value="1"/>
</dbReference>
<evidence type="ECO:0000256" key="10">
    <source>
        <dbReference type="ARBA" id="ARBA00023002"/>
    </source>
</evidence>
<dbReference type="Proteomes" id="UP001596047">
    <property type="component" value="Unassembled WGS sequence"/>
</dbReference>
<evidence type="ECO:0000256" key="6">
    <source>
        <dbReference type="ARBA" id="ARBA00013376"/>
    </source>
</evidence>
<name>A0ABW0VZ19_9BACL</name>
<dbReference type="PIRSF" id="PIRSF000098">
    <property type="entry name" value="Homoser_dehydrog"/>
    <property type="match status" value="1"/>
</dbReference>
<dbReference type="EMBL" id="JBHSOW010000045">
    <property type="protein sequence ID" value="MFC5650099.1"/>
    <property type="molecule type" value="Genomic_DNA"/>
</dbReference>
<dbReference type="SUPFAM" id="SSF51735">
    <property type="entry name" value="NAD(P)-binding Rossmann-fold domains"/>
    <property type="match status" value="1"/>
</dbReference>
<dbReference type="SUPFAM" id="SSF55347">
    <property type="entry name" value="Glyceraldehyde-3-phosphate dehydrogenase-like, C-terminal domain"/>
    <property type="match status" value="1"/>
</dbReference>
<dbReference type="Pfam" id="PF03447">
    <property type="entry name" value="NAD_binding_3"/>
    <property type="match status" value="1"/>
</dbReference>
<evidence type="ECO:0000256" key="3">
    <source>
        <dbReference type="ARBA" id="ARBA00005062"/>
    </source>
</evidence>
<dbReference type="InterPro" id="IPR001342">
    <property type="entry name" value="HDH_cat"/>
</dbReference>
<keyword evidence="9 13" id="KW-0521">NADP</keyword>
<dbReference type="PROSITE" id="PS51671">
    <property type="entry name" value="ACT"/>
    <property type="match status" value="1"/>
</dbReference>
<dbReference type="InterPro" id="IPR002912">
    <property type="entry name" value="ACT_dom"/>
</dbReference>
<evidence type="ECO:0000256" key="12">
    <source>
        <dbReference type="ARBA" id="ARBA00048841"/>
    </source>
</evidence>
<dbReference type="PANTHER" id="PTHR43331">
    <property type="entry name" value="HOMOSERINE DEHYDROGENASE"/>
    <property type="match status" value="1"/>
</dbReference>
<dbReference type="Gene3D" id="3.30.360.10">
    <property type="entry name" value="Dihydrodipicolinate Reductase, domain 2"/>
    <property type="match status" value="1"/>
</dbReference>
<organism evidence="16 17">
    <name type="scientific">Paenibacillus solisilvae</name>
    <dbReference type="NCBI Taxonomy" id="2486751"/>
    <lineage>
        <taxon>Bacteria</taxon>
        <taxon>Bacillati</taxon>
        <taxon>Bacillota</taxon>
        <taxon>Bacilli</taxon>
        <taxon>Bacillales</taxon>
        <taxon>Paenibacillaceae</taxon>
        <taxon>Paenibacillus</taxon>
    </lineage>
</organism>
<dbReference type="InterPro" id="IPR019811">
    <property type="entry name" value="HDH_CS"/>
</dbReference>
<dbReference type="Pfam" id="PF01842">
    <property type="entry name" value="ACT"/>
    <property type="match status" value="1"/>
</dbReference>
<evidence type="ECO:0000256" key="14">
    <source>
        <dbReference type="RuleBase" id="RU004171"/>
    </source>
</evidence>
<comment type="pathway">
    <text evidence="2 13">Amino-acid biosynthesis; L-threonine biosynthesis; L-threonine from L-aspartate: step 3/5.</text>
</comment>
<feature type="domain" description="ACT" evidence="15">
    <location>
        <begin position="350"/>
        <end position="425"/>
    </location>
</feature>
<evidence type="ECO:0000256" key="9">
    <source>
        <dbReference type="ARBA" id="ARBA00022857"/>
    </source>
</evidence>
<evidence type="ECO:0000313" key="16">
    <source>
        <dbReference type="EMBL" id="MFC5650099.1"/>
    </source>
</evidence>
<evidence type="ECO:0000256" key="7">
    <source>
        <dbReference type="ARBA" id="ARBA00022605"/>
    </source>
</evidence>
<evidence type="ECO:0000256" key="4">
    <source>
        <dbReference type="ARBA" id="ARBA00006753"/>
    </source>
</evidence>
<evidence type="ECO:0000259" key="15">
    <source>
        <dbReference type="PROSITE" id="PS51671"/>
    </source>
</evidence>
<dbReference type="InterPro" id="IPR016204">
    <property type="entry name" value="HDH"/>
</dbReference>
<dbReference type="InterPro" id="IPR005106">
    <property type="entry name" value="Asp/hSer_DH_NAD-bd"/>
</dbReference>
<evidence type="ECO:0000256" key="13">
    <source>
        <dbReference type="RuleBase" id="RU000579"/>
    </source>
</evidence>
<gene>
    <name evidence="16" type="ORF">ACFPYJ_13395</name>
</gene>
<keyword evidence="11 13" id="KW-0486">Methionine biosynthesis</keyword>
<dbReference type="Pfam" id="PF00742">
    <property type="entry name" value="Homoserine_dh"/>
    <property type="match status" value="1"/>
</dbReference>
<dbReference type="InterPro" id="IPR045865">
    <property type="entry name" value="ACT-like_dom_sf"/>
</dbReference>
<dbReference type="Gene3D" id="3.40.50.720">
    <property type="entry name" value="NAD(P)-binding Rossmann-like Domain"/>
    <property type="match status" value="1"/>
</dbReference>